<gene>
    <name evidence="2" type="ORF">DBV05_g9360</name>
</gene>
<feature type="compositionally biased region" description="Low complexity" evidence="1">
    <location>
        <begin position="132"/>
        <end position="152"/>
    </location>
</feature>
<dbReference type="EMBL" id="VCHE01000088">
    <property type="protein sequence ID" value="KAB2571952.1"/>
    <property type="molecule type" value="Genomic_DNA"/>
</dbReference>
<feature type="region of interest" description="Disordered" evidence="1">
    <location>
        <begin position="1"/>
        <end position="160"/>
    </location>
</feature>
<keyword evidence="3" id="KW-1185">Reference proteome</keyword>
<sequence>MAVSPLKSVNDYGTGINAGKDESAAKKGGEGETTVAEVTFADLSTTPPTPNFPLFSQRAPPSAFKPPSLIPTLSSALKPRNPSFTAASRTTSQANSSFSRLAPPPSSAPVSSHPVRQEYRRVLSQGHRHSRSPSQSSQQQQRSSQQLAQRQSGLLDDVDIDSAMDAADSFLDTANLGVDLKGPPAGSGARRAR</sequence>
<protein>
    <submittedName>
        <fullName evidence="2">Uncharacterized protein</fullName>
    </submittedName>
</protein>
<comment type="caution">
    <text evidence="2">The sequence shown here is derived from an EMBL/GenBank/DDBJ whole genome shotgun (WGS) entry which is preliminary data.</text>
</comment>
<feature type="compositionally biased region" description="Basic and acidic residues" evidence="1">
    <location>
        <begin position="19"/>
        <end position="30"/>
    </location>
</feature>
<organism evidence="2 3">
    <name type="scientific">Lasiodiplodia theobromae</name>
    <dbReference type="NCBI Taxonomy" id="45133"/>
    <lineage>
        <taxon>Eukaryota</taxon>
        <taxon>Fungi</taxon>
        <taxon>Dikarya</taxon>
        <taxon>Ascomycota</taxon>
        <taxon>Pezizomycotina</taxon>
        <taxon>Dothideomycetes</taxon>
        <taxon>Dothideomycetes incertae sedis</taxon>
        <taxon>Botryosphaeriales</taxon>
        <taxon>Botryosphaeriaceae</taxon>
        <taxon>Lasiodiplodia</taxon>
    </lineage>
</organism>
<dbReference type="Proteomes" id="UP000325902">
    <property type="component" value="Unassembled WGS sequence"/>
</dbReference>
<dbReference type="AlphaFoldDB" id="A0A5N5D3H9"/>
<feature type="compositionally biased region" description="Polar residues" evidence="1">
    <location>
        <begin position="82"/>
        <end position="95"/>
    </location>
</feature>
<accession>A0A5N5D3H9</accession>
<evidence type="ECO:0000313" key="2">
    <source>
        <dbReference type="EMBL" id="KAB2571952.1"/>
    </source>
</evidence>
<reference evidence="2 3" key="1">
    <citation type="journal article" date="2019" name="Sci. Rep.">
        <title>A multi-omics analysis of the grapevine pathogen Lasiodiplodia theobromae reveals that temperature affects the expression of virulence- and pathogenicity-related genes.</title>
        <authorList>
            <person name="Felix C."/>
            <person name="Meneses R."/>
            <person name="Goncalves M.F.M."/>
            <person name="Tilleman L."/>
            <person name="Duarte A.S."/>
            <person name="Jorrin-Novo J.V."/>
            <person name="Van de Peer Y."/>
            <person name="Deforce D."/>
            <person name="Van Nieuwerburgh F."/>
            <person name="Esteves A.C."/>
            <person name="Alves A."/>
        </authorList>
    </citation>
    <scope>NUCLEOTIDE SEQUENCE [LARGE SCALE GENOMIC DNA]</scope>
    <source>
        <strain evidence="2 3">LA-SOL3</strain>
    </source>
</reference>
<proteinExistence type="predicted"/>
<feature type="region of interest" description="Disordered" evidence="1">
    <location>
        <begin position="172"/>
        <end position="193"/>
    </location>
</feature>
<evidence type="ECO:0000256" key="1">
    <source>
        <dbReference type="SAM" id="MobiDB-lite"/>
    </source>
</evidence>
<name>A0A5N5D3H9_9PEZI</name>
<evidence type="ECO:0000313" key="3">
    <source>
        <dbReference type="Proteomes" id="UP000325902"/>
    </source>
</evidence>